<comment type="caution">
    <text evidence="1">The sequence shown here is derived from an EMBL/GenBank/DDBJ whole genome shotgun (WGS) entry which is preliminary data.</text>
</comment>
<gene>
    <name evidence="1" type="ORF">TRIHO_35920</name>
</gene>
<name>A0A132BT58_9RHOB</name>
<keyword evidence="2" id="KW-1185">Reference proteome</keyword>
<accession>A0A132BT58</accession>
<organism evidence="1 2">
    <name type="scientific">Tritonibacter horizontis</name>
    <dbReference type="NCBI Taxonomy" id="1768241"/>
    <lineage>
        <taxon>Bacteria</taxon>
        <taxon>Pseudomonadati</taxon>
        <taxon>Pseudomonadota</taxon>
        <taxon>Alphaproteobacteria</taxon>
        <taxon>Rhodobacterales</taxon>
        <taxon>Paracoccaceae</taxon>
        <taxon>Tritonibacter</taxon>
    </lineage>
</organism>
<dbReference type="Proteomes" id="UP000068382">
    <property type="component" value="Unassembled WGS sequence"/>
</dbReference>
<evidence type="ECO:0000313" key="2">
    <source>
        <dbReference type="Proteomes" id="UP000068382"/>
    </source>
</evidence>
<dbReference type="EMBL" id="LPUY01000094">
    <property type="protein sequence ID" value="KUP91578.1"/>
    <property type="molecule type" value="Genomic_DNA"/>
</dbReference>
<proteinExistence type="predicted"/>
<reference evidence="1 2" key="1">
    <citation type="submission" date="2015-12" db="EMBL/GenBank/DDBJ databases">
        <title>Genome sequence of the marine Rhodobacteraceae strain O3.65, Candidatus Tritonibacter horizontis.</title>
        <authorList>
            <person name="Poehlein A."/>
            <person name="Giebel H.A."/>
            <person name="Voget S."/>
            <person name="Brinkhoff T."/>
        </authorList>
    </citation>
    <scope>NUCLEOTIDE SEQUENCE [LARGE SCALE GENOMIC DNA]</scope>
    <source>
        <strain evidence="1 2">O3.65</strain>
    </source>
</reference>
<evidence type="ECO:0000313" key="1">
    <source>
        <dbReference type="EMBL" id="KUP91578.1"/>
    </source>
</evidence>
<sequence length="182" mass="20228">MRGPRQIKRIAIQIQRGLQRSNVEFHPGLLREALQGDQFGRGRLIVDQSALGIGRLFRPQDRILEVMNKPTIPGFVFQHLKGTGNFLQVSLIDSMRIAEPKKQNCCDQNQAQKKRRQCSLPDHCNRSAGLAAQGGTPRWAEGSGIAWQPDWKFDGAGCATCQNVLGKAAKTTAGRVWVPTER</sequence>
<protein>
    <submittedName>
        <fullName evidence="1">Uncharacterized protein</fullName>
    </submittedName>
</protein>
<dbReference type="AlphaFoldDB" id="A0A132BT58"/>